<accession>C3YPY9</accession>
<protein>
    <submittedName>
        <fullName evidence="2">Uncharacterized protein</fullName>
    </submittedName>
</protein>
<reference evidence="2" key="1">
    <citation type="journal article" date="2008" name="Nature">
        <title>The amphioxus genome and the evolution of the chordate karyotype.</title>
        <authorList>
            <consortium name="US DOE Joint Genome Institute (JGI-PGF)"/>
            <person name="Putnam N.H."/>
            <person name="Butts T."/>
            <person name="Ferrier D.E.K."/>
            <person name="Furlong R.F."/>
            <person name="Hellsten U."/>
            <person name="Kawashima T."/>
            <person name="Robinson-Rechavi M."/>
            <person name="Shoguchi E."/>
            <person name="Terry A."/>
            <person name="Yu J.-K."/>
            <person name="Benito-Gutierrez E.L."/>
            <person name="Dubchak I."/>
            <person name="Garcia-Fernandez J."/>
            <person name="Gibson-Brown J.J."/>
            <person name="Grigoriev I.V."/>
            <person name="Horton A.C."/>
            <person name="de Jong P.J."/>
            <person name="Jurka J."/>
            <person name="Kapitonov V.V."/>
            <person name="Kohara Y."/>
            <person name="Kuroki Y."/>
            <person name="Lindquist E."/>
            <person name="Lucas S."/>
            <person name="Osoegawa K."/>
            <person name="Pennacchio L.A."/>
            <person name="Salamov A.A."/>
            <person name="Satou Y."/>
            <person name="Sauka-Spengler T."/>
            <person name="Schmutz J."/>
            <person name="Shin-I T."/>
            <person name="Toyoda A."/>
            <person name="Bronner-Fraser M."/>
            <person name="Fujiyama A."/>
            <person name="Holland L.Z."/>
            <person name="Holland P.W.H."/>
            <person name="Satoh N."/>
            <person name="Rokhsar D.S."/>
        </authorList>
    </citation>
    <scope>NUCLEOTIDE SEQUENCE [LARGE SCALE GENOMIC DNA]</scope>
    <source>
        <strain evidence="2">S238N-H82</strain>
        <tissue evidence="2">Testes</tissue>
    </source>
</reference>
<proteinExistence type="predicted"/>
<evidence type="ECO:0000256" key="1">
    <source>
        <dbReference type="SAM" id="MobiDB-lite"/>
    </source>
</evidence>
<feature type="region of interest" description="Disordered" evidence="1">
    <location>
        <begin position="37"/>
        <end position="62"/>
    </location>
</feature>
<name>C3YPY9_BRAFL</name>
<dbReference type="EMBL" id="GG666539">
    <property type="protein sequence ID" value="EEN57627.1"/>
    <property type="molecule type" value="Genomic_DNA"/>
</dbReference>
<sequence length="109" mass="11237">MPLYSFRSPVARGVFVTYHASTTSGLSKVPLDVLTSSSFGGSPGGDENTSVGPIGSGDVLPPSQSEPLIRGMTGSVIKSCRAGVVALNTKLPVRRSQFLQSATACLPVQ</sequence>
<dbReference type="InParanoid" id="C3YPY9"/>
<gene>
    <name evidence="2" type="ORF">BRAFLDRAFT_85816</name>
</gene>
<dbReference type="AlphaFoldDB" id="C3YPY9"/>
<organism>
    <name type="scientific">Branchiostoma floridae</name>
    <name type="common">Florida lancelet</name>
    <name type="synonym">Amphioxus</name>
    <dbReference type="NCBI Taxonomy" id="7739"/>
    <lineage>
        <taxon>Eukaryota</taxon>
        <taxon>Metazoa</taxon>
        <taxon>Chordata</taxon>
        <taxon>Cephalochordata</taxon>
        <taxon>Leptocardii</taxon>
        <taxon>Amphioxiformes</taxon>
        <taxon>Branchiostomatidae</taxon>
        <taxon>Branchiostoma</taxon>
    </lineage>
</organism>
<evidence type="ECO:0000313" key="2">
    <source>
        <dbReference type="EMBL" id="EEN57627.1"/>
    </source>
</evidence>